<dbReference type="RefSeq" id="WP_208008189.1">
    <property type="nucleotide sequence ID" value="NZ_CP071796.1"/>
</dbReference>
<keyword evidence="3" id="KW-1185">Reference proteome</keyword>
<dbReference type="InterPro" id="IPR021344">
    <property type="entry name" value="DUF2970"/>
</dbReference>
<keyword evidence="1" id="KW-0472">Membrane</keyword>
<keyword evidence="1" id="KW-1133">Transmembrane helix</keyword>
<evidence type="ECO:0000313" key="2">
    <source>
        <dbReference type="EMBL" id="QTD44625.1"/>
    </source>
</evidence>
<gene>
    <name evidence="2" type="ORF">J1M35_16260</name>
</gene>
<dbReference type="EMBL" id="CP071796">
    <property type="protein sequence ID" value="QTD44625.1"/>
    <property type="molecule type" value="Genomic_DNA"/>
</dbReference>
<reference evidence="2" key="1">
    <citation type="submission" date="2021-03" db="EMBL/GenBank/DDBJ databases">
        <title>Ottowia sp. 27C isolated from the cloaca of a Giant Asian pond turtle (Heosemys grandis).</title>
        <authorList>
            <person name="Spergser J."/>
            <person name="Busse H.-J."/>
        </authorList>
    </citation>
    <scope>NUCLEOTIDE SEQUENCE</scope>
    <source>
        <strain evidence="2">27C</strain>
    </source>
</reference>
<keyword evidence="1" id="KW-0812">Transmembrane</keyword>
<organism evidence="2 3">
    <name type="scientific">Ottowia testudinis</name>
    <dbReference type="NCBI Taxonomy" id="2816950"/>
    <lineage>
        <taxon>Bacteria</taxon>
        <taxon>Pseudomonadati</taxon>
        <taxon>Pseudomonadota</taxon>
        <taxon>Betaproteobacteria</taxon>
        <taxon>Burkholderiales</taxon>
        <taxon>Comamonadaceae</taxon>
        <taxon>Ottowia</taxon>
    </lineage>
</organism>
<dbReference type="Proteomes" id="UP000663903">
    <property type="component" value="Chromosome"/>
</dbReference>
<proteinExistence type="predicted"/>
<name>A0A975H2W2_9BURK</name>
<accession>A0A975H2W2</accession>
<dbReference type="Pfam" id="PF11174">
    <property type="entry name" value="DUF2970"/>
    <property type="match status" value="1"/>
</dbReference>
<evidence type="ECO:0000256" key="1">
    <source>
        <dbReference type="SAM" id="Phobius"/>
    </source>
</evidence>
<evidence type="ECO:0000313" key="3">
    <source>
        <dbReference type="Proteomes" id="UP000663903"/>
    </source>
</evidence>
<dbReference type="KEGG" id="otd:J1M35_16260"/>
<dbReference type="AlphaFoldDB" id="A0A975H2W2"/>
<sequence>MSTPPRETPSAAGHPRAKTSFWRSLRMVAWGFFGVRRNSEYQRDLAQVNPFHVILAGIIGVVMLVMLLLVVVNWVVSGAAAG</sequence>
<protein>
    <submittedName>
        <fullName evidence="2">DUF2970 domain-containing protein</fullName>
    </submittedName>
</protein>
<feature type="transmembrane region" description="Helical" evidence="1">
    <location>
        <begin position="51"/>
        <end position="76"/>
    </location>
</feature>